<evidence type="ECO:0000313" key="2">
    <source>
        <dbReference type="Proteomes" id="UP001439875"/>
    </source>
</evidence>
<accession>A0ACC6SHX6</accession>
<evidence type="ECO:0000313" key="1">
    <source>
        <dbReference type="EMBL" id="MEQ2529418.1"/>
    </source>
</evidence>
<proteinExistence type="predicted"/>
<reference evidence="1" key="1">
    <citation type="submission" date="2024-03" db="EMBL/GenBank/DDBJ databases">
        <title>Human intestinal bacterial collection.</title>
        <authorList>
            <person name="Pauvert C."/>
            <person name="Hitch T.C.A."/>
            <person name="Clavel T."/>
        </authorList>
    </citation>
    <scope>NUCLEOTIDE SEQUENCE</scope>
    <source>
        <strain evidence="1">CLA-AA-H227</strain>
    </source>
</reference>
<keyword evidence="2" id="KW-1185">Reference proteome</keyword>
<name>A0ACC6SHX6_9BACI</name>
<gene>
    <name evidence="1" type="ORF">WMO40_22360</name>
</gene>
<sequence length="99" mass="11267">MRKSIKGNKHQTVPSDYQEGRTNLTAEQLELLHNIASVVYHYDPEHFDNIALNYAPSGLIKILKDQVYVRFTNDSITHTERNDALALIDKLSISLDNAN</sequence>
<organism evidence="1 2">
    <name type="scientific">Robertmurraya yapensis</name>
    <name type="common">ex Hitch et al 2024</name>
    <dbReference type="NCBI Taxonomy" id="3133160"/>
    <lineage>
        <taxon>Bacteria</taxon>
        <taxon>Bacillati</taxon>
        <taxon>Bacillota</taxon>
        <taxon>Bacilli</taxon>
        <taxon>Bacillales</taxon>
        <taxon>Bacillaceae</taxon>
        <taxon>Robertmurraya</taxon>
    </lineage>
</organism>
<dbReference type="EMBL" id="JBBMEW010000035">
    <property type="protein sequence ID" value="MEQ2529418.1"/>
    <property type="molecule type" value="Genomic_DNA"/>
</dbReference>
<comment type="caution">
    <text evidence="1">The sequence shown here is derived from an EMBL/GenBank/DDBJ whole genome shotgun (WGS) entry which is preliminary data.</text>
</comment>
<protein>
    <submittedName>
        <fullName evidence="1">Uncharacterized protein</fullName>
    </submittedName>
</protein>
<dbReference type="Proteomes" id="UP001439875">
    <property type="component" value="Unassembled WGS sequence"/>
</dbReference>